<dbReference type="VEuPathDB" id="VectorBase:HLOH_056280"/>
<dbReference type="AlphaFoldDB" id="A0A9J6GV04"/>
<dbReference type="Proteomes" id="UP000821853">
    <property type="component" value="Unassembled WGS sequence"/>
</dbReference>
<organism evidence="1 2">
    <name type="scientific">Haemaphysalis longicornis</name>
    <name type="common">Bush tick</name>
    <dbReference type="NCBI Taxonomy" id="44386"/>
    <lineage>
        <taxon>Eukaryota</taxon>
        <taxon>Metazoa</taxon>
        <taxon>Ecdysozoa</taxon>
        <taxon>Arthropoda</taxon>
        <taxon>Chelicerata</taxon>
        <taxon>Arachnida</taxon>
        <taxon>Acari</taxon>
        <taxon>Parasitiformes</taxon>
        <taxon>Ixodida</taxon>
        <taxon>Ixodoidea</taxon>
        <taxon>Ixodidae</taxon>
        <taxon>Haemaphysalinae</taxon>
        <taxon>Haemaphysalis</taxon>
    </lineage>
</organism>
<proteinExistence type="predicted"/>
<reference evidence="1 2" key="1">
    <citation type="journal article" date="2020" name="Cell">
        <title>Large-Scale Comparative Analyses of Tick Genomes Elucidate Their Genetic Diversity and Vector Capacities.</title>
        <authorList>
            <consortium name="Tick Genome and Microbiome Consortium (TIGMIC)"/>
            <person name="Jia N."/>
            <person name="Wang J."/>
            <person name="Shi W."/>
            <person name="Du L."/>
            <person name="Sun Y."/>
            <person name="Zhan W."/>
            <person name="Jiang J.F."/>
            <person name="Wang Q."/>
            <person name="Zhang B."/>
            <person name="Ji P."/>
            <person name="Bell-Sakyi L."/>
            <person name="Cui X.M."/>
            <person name="Yuan T.T."/>
            <person name="Jiang B.G."/>
            <person name="Yang W.F."/>
            <person name="Lam T.T."/>
            <person name="Chang Q.C."/>
            <person name="Ding S.J."/>
            <person name="Wang X.J."/>
            <person name="Zhu J.G."/>
            <person name="Ruan X.D."/>
            <person name="Zhao L."/>
            <person name="Wei J.T."/>
            <person name="Ye R.Z."/>
            <person name="Que T.C."/>
            <person name="Du C.H."/>
            <person name="Zhou Y.H."/>
            <person name="Cheng J.X."/>
            <person name="Dai P.F."/>
            <person name="Guo W.B."/>
            <person name="Han X.H."/>
            <person name="Huang E.J."/>
            <person name="Li L.F."/>
            <person name="Wei W."/>
            <person name="Gao Y.C."/>
            <person name="Liu J.Z."/>
            <person name="Shao H.Z."/>
            <person name="Wang X."/>
            <person name="Wang C.C."/>
            <person name="Yang T.C."/>
            <person name="Huo Q.B."/>
            <person name="Li W."/>
            <person name="Chen H.Y."/>
            <person name="Chen S.E."/>
            <person name="Zhou L.G."/>
            <person name="Ni X.B."/>
            <person name="Tian J.H."/>
            <person name="Sheng Y."/>
            <person name="Liu T."/>
            <person name="Pan Y.S."/>
            <person name="Xia L.Y."/>
            <person name="Li J."/>
            <person name="Zhao F."/>
            <person name="Cao W.C."/>
        </authorList>
    </citation>
    <scope>NUCLEOTIDE SEQUENCE [LARGE SCALE GENOMIC DNA]</scope>
    <source>
        <strain evidence="1">HaeL-2018</strain>
    </source>
</reference>
<keyword evidence="2" id="KW-1185">Reference proteome</keyword>
<accession>A0A9J6GV04</accession>
<gene>
    <name evidence="1" type="ORF">HPB48_015342</name>
</gene>
<name>A0A9J6GV04_HAELO</name>
<sequence length="123" mass="13455">MLWICSARKKKSVGARSHPLQAAGDDLFKGKSLLKKDGSSLAASTALRNNRLICIYFAAQWCPALPHVHTNAGRRLPRGQGGIPSHRGTYSPLLYRVYPCSPNSTMGAPFERSFGFVPSSFFT</sequence>
<protein>
    <submittedName>
        <fullName evidence="1">Uncharacterized protein</fullName>
    </submittedName>
</protein>
<evidence type="ECO:0000313" key="2">
    <source>
        <dbReference type="Proteomes" id="UP000821853"/>
    </source>
</evidence>
<evidence type="ECO:0000313" key="1">
    <source>
        <dbReference type="EMBL" id="KAH9378231.1"/>
    </source>
</evidence>
<comment type="caution">
    <text evidence="1">The sequence shown here is derived from an EMBL/GenBank/DDBJ whole genome shotgun (WGS) entry which is preliminary data.</text>
</comment>
<dbReference type="EMBL" id="JABSTR010000008">
    <property type="protein sequence ID" value="KAH9378231.1"/>
    <property type="molecule type" value="Genomic_DNA"/>
</dbReference>